<sequence>MTVRLSAMTLGHVTIPTAILLEGREGNTTVPVTSYLIEHPCGRAVFDTGMSPAIQDSDDPAGHVGDLLAALHVFDYTVGEDLAARLRALDVDPGSIDHVINSHLHFDHCGGNAQVPNAEIVLQGREVTAADEGGELRGYIDADYDTGQPRRLVDGEHDLFGDGSVVLFPTYGHTPGHQSARVRTDAGEFVLCGDACYLQESLETLTLPGVIADPESAMASLECFRALQAAGSTIMFGHDLDFWATVPQAPARLG</sequence>
<evidence type="ECO:0000256" key="4">
    <source>
        <dbReference type="ARBA" id="ARBA00022801"/>
    </source>
</evidence>
<comment type="caution">
    <text evidence="7">The sequence shown here is derived from an EMBL/GenBank/DDBJ whole genome shotgun (WGS) entry which is preliminary data.</text>
</comment>
<dbReference type="SMART" id="SM00849">
    <property type="entry name" value="Lactamase_B"/>
    <property type="match status" value="1"/>
</dbReference>
<evidence type="ECO:0000313" key="7">
    <source>
        <dbReference type="EMBL" id="NDK89623.1"/>
    </source>
</evidence>
<comment type="cofactor">
    <cofactor evidence="1">
        <name>Zn(2+)</name>
        <dbReference type="ChEBI" id="CHEBI:29105"/>
    </cofactor>
</comment>
<accession>A0A7K3LN57</accession>
<dbReference type="Gene3D" id="3.60.15.10">
    <property type="entry name" value="Ribonuclease Z/Hydroxyacylglutathione hydrolase-like"/>
    <property type="match status" value="1"/>
</dbReference>
<name>A0A7K3LN57_9ACTN</name>
<dbReference type="CDD" id="cd07729">
    <property type="entry name" value="AHL_lactonase_MBL-fold"/>
    <property type="match status" value="1"/>
</dbReference>
<dbReference type="InterPro" id="IPR001279">
    <property type="entry name" value="Metallo-B-lactamas"/>
</dbReference>
<dbReference type="PANTHER" id="PTHR42978:SF2">
    <property type="entry name" value="102 KBASES UNSTABLE REGION: FROM 1 TO 119443"/>
    <property type="match status" value="1"/>
</dbReference>
<proteinExistence type="inferred from homology"/>
<keyword evidence="5" id="KW-0862">Zinc</keyword>
<dbReference type="GO" id="GO:0016787">
    <property type="term" value="F:hydrolase activity"/>
    <property type="evidence" value="ECO:0007669"/>
    <property type="project" value="UniProtKB-KW"/>
</dbReference>
<dbReference type="EMBL" id="JAADZU010000020">
    <property type="protein sequence ID" value="NDK89623.1"/>
    <property type="molecule type" value="Genomic_DNA"/>
</dbReference>
<dbReference type="AlphaFoldDB" id="A0A7K3LN57"/>
<dbReference type="Proteomes" id="UP000466307">
    <property type="component" value="Unassembled WGS sequence"/>
</dbReference>
<evidence type="ECO:0000256" key="1">
    <source>
        <dbReference type="ARBA" id="ARBA00001947"/>
    </source>
</evidence>
<dbReference type="SUPFAM" id="SSF56281">
    <property type="entry name" value="Metallo-hydrolase/oxidoreductase"/>
    <property type="match status" value="1"/>
</dbReference>
<keyword evidence="4" id="KW-0378">Hydrolase</keyword>
<keyword evidence="8" id="KW-1185">Reference proteome</keyword>
<dbReference type="InterPro" id="IPR036866">
    <property type="entry name" value="RibonucZ/Hydroxyglut_hydro"/>
</dbReference>
<comment type="similarity">
    <text evidence="2">Belongs to the metallo-beta-lactamase superfamily.</text>
</comment>
<dbReference type="GO" id="GO:0046872">
    <property type="term" value="F:metal ion binding"/>
    <property type="evidence" value="ECO:0007669"/>
    <property type="project" value="UniProtKB-KW"/>
</dbReference>
<dbReference type="Pfam" id="PF00753">
    <property type="entry name" value="Lactamase_B"/>
    <property type="match status" value="1"/>
</dbReference>
<evidence type="ECO:0000313" key="8">
    <source>
        <dbReference type="Proteomes" id="UP000466307"/>
    </source>
</evidence>
<feature type="domain" description="Metallo-beta-lactamase" evidence="6">
    <location>
        <begin position="31"/>
        <end position="238"/>
    </location>
</feature>
<gene>
    <name evidence="7" type="ORF">GYA93_08540</name>
</gene>
<dbReference type="RefSeq" id="WP_059037208.1">
    <property type="nucleotide sequence ID" value="NZ_JAADZU010000020.1"/>
</dbReference>
<evidence type="ECO:0000256" key="3">
    <source>
        <dbReference type="ARBA" id="ARBA00022723"/>
    </source>
</evidence>
<keyword evidence="3" id="KW-0479">Metal-binding</keyword>
<protein>
    <submittedName>
        <fullName evidence="7">N-acyl homoserine lactonase family protein</fullName>
    </submittedName>
</protein>
<evidence type="ECO:0000256" key="5">
    <source>
        <dbReference type="ARBA" id="ARBA00022833"/>
    </source>
</evidence>
<evidence type="ECO:0000259" key="6">
    <source>
        <dbReference type="SMART" id="SM00849"/>
    </source>
</evidence>
<organism evidence="7 8">
    <name type="scientific">Gordonia desulfuricans</name>
    <dbReference type="NCBI Taxonomy" id="89051"/>
    <lineage>
        <taxon>Bacteria</taxon>
        <taxon>Bacillati</taxon>
        <taxon>Actinomycetota</taxon>
        <taxon>Actinomycetes</taxon>
        <taxon>Mycobacteriales</taxon>
        <taxon>Gordoniaceae</taxon>
        <taxon>Gordonia</taxon>
    </lineage>
</organism>
<evidence type="ECO:0000256" key="2">
    <source>
        <dbReference type="ARBA" id="ARBA00007749"/>
    </source>
</evidence>
<reference evidence="7 8" key="1">
    <citation type="submission" date="2020-01" db="EMBL/GenBank/DDBJ databases">
        <title>Investigation of new actinobacteria for the biodesulphurisation of diesel fuel.</title>
        <authorList>
            <person name="Athi Narayanan S.M."/>
        </authorList>
    </citation>
    <scope>NUCLEOTIDE SEQUENCE [LARGE SCALE GENOMIC DNA]</scope>
    <source>
        <strain evidence="7 8">213E</strain>
    </source>
</reference>
<dbReference type="InterPro" id="IPR051013">
    <property type="entry name" value="MBL_superfamily_lactonases"/>
</dbReference>
<dbReference type="PANTHER" id="PTHR42978">
    <property type="entry name" value="QUORUM-QUENCHING LACTONASE YTNP-RELATED-RELATED"/>
    <property type="match status" value="1"/>
</dbReference>